<accession>A0A2S8SQ57</accession>
<proteinExistence type="predicted"/>
<dbReference type="EMBL" id="NIGF01000019">
    <property type="protein sequence ID" value="PQV62899.1"/>
    <property type="molecule type" value="Genomic_DNA"/>
</dbReference>
<dbReference type="InterPro" id="IPR050229">
    <property type="entry name" value="GlpE_sulfurtransferase"/>
</dbReference>
<organism evidence="2 3">
    <name type="scientific">Abditibacterium utsteinense</name>
    <dbReference type="NCBI Taxonomy" id="1960156"/>
    <lineage>
        <taxon>Bacteria</taxon>
        <taxon>Pseudomonadati</taxon>
        <taxon>Abditibacteriota</taxon>
        <taxon>Abditibacteriia</taxon>
        <taxon>Abditibacteriales</taxon>
        <taxon>Abditibacteriaceae</taxon>
        <taxon>Abditibacterium</taxon>
    </lineage>
</organism>
<keyword evidence="2" id="KW-0808">Transferase</keyword>
<dbReference type="SUPFAM" id="SSF52821">
    <property type="entry name" value="Rhodanese/Cell cycle control phosphatase"/>
    <property type="match status" value="1"/>
</dbReference>
<evidence type="ECO:0000313" key="2">
    <source>
        <dbReference type="EMBL" id="PQV62899.1"/>
    </source>
</evidence>
<dbReference type="GO" id="GO:0016740">
    <property type="term" value="F:transferase activity"/>
    <property type="evidence" value="ECO:0007669"/>
    <property type="project" value="UniProtKB-KW"/>
</dbReference>
<dbReference type="Pfam" id="PF00581">
    <property type="entry name" value="Rhodanese"/>
    <property type="match status" value="1"/>
</dbReference>
<dbReference type="CDD" id="cd00158">
    <property type="entry name" value="RHOD"/>
    <property type="match status" value="1"/>
</dbReference>
<dbReference type="OrthoDB" id="9800872at2"/>
<dbReference type="InterPro" id="IPR036873">
    <property type="entry name" value="Rhodanese-like_dom_sf"/>
</dbReference>
<dbReference type="SMART" id="SM00450">
    <property type="entry name" value="RHOD"/>
    <property type="match status" value="1"/>
</dbReference>
<name>A0A2S8SQ57_9BACT</name>
<sequence length="214" mass="24758">MNRALFLLAFALPLSPRSAPILPREPQLEIVGPSVLMNRARETPIIVFDLRIQGRAVPNATRNLAAPIENATVFALGELETARKWAKKRALKSVFVVPPHLIEFEAMRNVPQITPRAAYEKVSRNHWPLFDISEAIEFDNSRLPRSRRLDYNDFRQRKLQQLPKNRPFIVACRVGHRSQLVTRKLRVWGYDARNLNGGLWQWQVDKLPLEGNRR</sequence>
<dbReference type="InParanoid" id="A0A2S8SQ57"/>
<protein>
    <submittedName>
        <fullName evidence="2">Rhodanese-related sulfurtransferase</fullName>
    </submittedName>
</protein>
<dbReference type="RefSeq" id="WP_123580811.1">
    <property type="nucleotide sequence ID" value="NZ_NIGF01000019.1"/>
</dbReference>
<feature type="domain" description="Rhodanese" evidence="1">
    <location>
        <begin position="123"/>
        <end position="211"/>
    </location>
</feature>
<reference evidence="2 3" key="1">
    <citation type="journal article" date="2018" name="Syst. Appl. Microbiol.">
        <title>Abditibacterium utsteinense sp. nov., the first cultivated member of candidate phylum FBP, isolated from ice-free Antarctic soil samples.</title>
        <authorList>
            <person name="Tahon G."/>
            <person name="Tytgat B."/>
            <person name="Lebbe L."/>
            <person name="Carlier A."/>
            <person name="Willems A."/>
        </authorList>
    </citation>
    <scope>NUCLEOTIDE SEQUENCE [LARGE SCALE GENOMIC DNA]</scope>
    <source>
        <strain evidence="2 3">LMG 29911</strain>
    </source>
</reference>
<gene>
    <name evidence="2" type="ORF">B1R32_11939</name>
</gene>
<dbReference type="PANTHER" id="PTHR43031">
    <property type="entry name" value="FAD-DEPENDENT OXIDOREDUCTASE"/>
    <property type="match status" value="1"/>
</dbReference>
<evidence type="ECO:0000313" key="3">
    <source>
        <dbReference type="Proteomes" id="UP000237684"/>
    </source>
</evidence>
<evidence type="ECO:0000259" key="1">
    <source>
        <dbReference type="PROSITE" id="PS50206"/>
    </source>
</evidence>
<dbReference type="Proteomes" id="UP000237684">
    <property type="component" value="Unassembled WGS sequence"/>
</dbReference>
<dbReference type="PROSITE" id="PS50206">
    <property type="entry name" value="RHODANESE_3"/>
    <property type="match status" value="1"/>
</dbReference>
<keyword evidence="3" id="KW-1185">Reference proteome</keyword>
<dbReference type="AlphaFoldDB" id="A0A2S8SQ57"/>
<dbReference type="Gene3D" id="3.40.250.10">
    <property type="entry name" value="Rhodanese-like domain"/>
    <property type="match status" value="1"/>
</dbReference>
<comment type="caution">
    <text evidence="2">The sequence shown here is derived from an EMBL/GenBank/DDBJ whole genome shotgun (WGS) entry which is preliminary data.</text>
</comment>
<dbReference type="InterPro" id="IPR001763">
    <property type="entry name" value="Rhodanese-like_dom"/>
</dbReference>
<dbReference type="PANTHER" id="PTHR43031:SF16">
    <property type="entry name" value="OXIDOREDUCTASE"/>
    <property type="match status" value="1"/>
</dbReference>